<feature type="compositionally biased region" description="Polar residues" evidence="1">
    <location>
        <begin position="57"/>
        <end position="66"/>
    </location>
</feature>
<accession>A0A0B6XVE5</accession>
<sequence>SVTRVELYSPTHPSICNNKNNLQTSVAGWVKYSPTPIAVIQHLKNKPFSQRKDTKNEYPSNSMSSATKERKCSYEQFTEEERCPVQSTLDVRGEGDCSNVVSKIRLSEDVYFPNLISNHWNSIPKNNHNIT</sequence>
<dbReference type="AlphaFoldDB" id="A0A0B6XVE5"/>
<reference evidence="2" key="1">
    <citation type="submission" date="2014-12" db="EMBL/GenBank/DDBJ databases">
        <title>Insight into the proteome of Arion vulgaris.</title>
        <authorList>
            <person name="Aradska J."/>
            <person name="Bulat T."/>
            <person name="Smidak R."/>
            <person name="Sarate P."/>
            <person name="Gangsoo J."/>
            <person name="Sialana F."/>
            <person name="Bilban M."/>
            <person name="Lubec G."/>
        </authorList>
    </citation>
    <scope>NUCLEOTIDE SEQUENCE</scope>
    <source>
        <tissue evidence="2">Skin</tissue>
    </source>
</reference>
<feature type="non-terminal residue" evidence="2">
    <location>
        <position position="1"/>
    </location>
</feature>
<protein>
    <submittedName>
        <fullName evidence="2">Uncharacterized protein</fullName>
    </submittedName>
</protein>
<evidence type="ECO:0000313" key="2">
    <source>
        <dbReference type="EMBL" id="CEK47858.1"/>
    </source>
</evidence>
<proteinExistence type="predicted"/>
<feature type="non-terminal residue" evidence="2">
    <location>
        <position position="131"/>
    </location>
</feature>
<gene>
    <name evidence="2" type="primary">ORF2456</name>
</gene>
<dbReference type="EMBL" id="HACG01000993">
    <property type="protein sequence ID" value="CEK47858.1"/>
    <property type="molecule type" value="Transcribed_RNA"/>
</dbReference>
<evidence type="ECO:0000256" key="1">
    <source>
        <dbReference type="SAM" id="MobiDB-lite"/>
    </source>
</evidence>
<organism evidence="2">
    <name type="scientific">Arion vulgaris</name>
    <dbReference type="NCBI Taxonomy" id="1028688"/>
    <lineage>
        <taxon>Eukaryota</taxon>
        <taxon>Metazoa</taxon>
        <taxon>Spiralia</taxon>
        <taxon>Lophotrochozoa</taxon>
        <taxon>Mollusca</taxon>
        <taxon>Gastropoda</taxon>
        <taxon>Heterobranchia</taxon>
        <taxon>Euthyneura</taxon>
        <taxon>Panpulmonata</taxon>
        <taxon>Eupulmonata</taxon>
        <taxon>Stylommatophora</taxon>
        <taxon>Helicina</taxon>
        <taxon>Arionoidea</taxon>
        <taxon>Arionidae</taxon>
        <taxon>Arion</taxon>
    </lineage>
</organism>
<feature type="region of interest" description="Disordered" evidence="1">
    <location>
        <begin position="43"/>
        <end position="69"/>
    </location>
</feature>
<name>A0A0B6XVE5_9EUPU</name>